<keyword evidence="1" id="KW-0175">Coiled coil</keyword>
<feature type="region of interest" description="Disordered" evidence="2">
    <location>
        <begin position="248"/>
        <end position="330"/>
    </location>
</feature>
<keyword evidence="4" id="KW-1185">Reference proteome</keyword>
<dbReference type="OrthoDB" id="5410764at2759"/>
<feature type="coiled-coil region" evidence="1">
    <location>
        <begin position="165"/>
        <end position="209"/>
    </location>
</feature>
<sequence length="659" mass="73568">MASTASSESLLSPHDVIFSCSICQATITEIYAKPEGDQGFNSHSDGTDQERVVTKLWLTECSHLTCTAHLEGGGVPFHPEGEKPKAPCPLCVAERADNSPKLLFGITGFGKGEHDADVPAEYFEMPPEKLGGASPGSCAMRFQYLALLRYGITMHKKCADARKAASESERKTKKLARAAQDYKDEAKGLREQLQSLESVKKEYANWKKREPEVRHYLKSFAAIARLTQSRENDLLKKQLTSLGYEVPRTNWSMNAPSGRAKPSEAKVDTTEHGLRQPTDQSRGNHRSSSSSRKRTHQDYLGDDAGAHQGEVMMPPPLPQQPHQGRQVERHEQICPEQVWQPALTPLRPRREPPLSRRADPYMMSGALPLAKPAARQPLRPESIRHNLSHLIPPSRGQSFLPPRTVIQDFPPYVNRAREPPLPTVSHSSDPRQHTMIPQSRAGHHLTDSGYYSNAALRQPQEQLYIPNPFTTAADRQIFQAPVEASPFFSRSRNVIETPLRQQSRRIQAEEIISGARNFRMQPVASRSPVGQVGHSLNSLSFINSPYTNSNHRILDPRARPDTAQQPIYSPQYLSRSNIAQSQQFLRRAPDSRLPSAAPQTRRTFTRDDDIRLLNTIRGAKSGVPVEREYGRRVGGLPFARNSSTASRLVSAGGRRGFGR</sequence>
<evidence type="ECO:0000256" key="2">
    <source>
        <dbReference type="SAM" id="MobiDB-lite"/>
    </source>
</evidence>
<comment type="caution">
    <text evidence="3">The sequence shown here is derived from an EMBL/GenBank/DDBJ whole genome shotgun (WGS) entry which is preliminary data.</text>
</comment>
<organism evidence="3 4">
    <name type="scientific">Tothia fuscella</name>
    <dbReference type="NCBI Taxonomy" id="1048955"/>
    <lineage>
        <taxon>Eukaryota</taxon>
        <taxon>Fungi</taxon>
        <taxon>Dikarya</taxon>
        <taxon>Ascomycota</taxon>
        <taxon>Pezizomycotina</taxon>
        <taxon>Dothideomycetes</taxon>
        <taxon>Pleosporomycetidae</taxon>
        <taxon>Venturiales</taxon>
        <taxon>Cylindrosympodiaceae</taxon>
        <taxon>Tothia</taxon>
    </lineage>
</organism>
<feature type="region of interest" description="Disordered" evidence="2">
    <location>
        <begin position="583"/>
        <end position="602"/>
    </location>
</feature>
<accession>A0A9P4NKB8</accession>
<proteinExistence type="predicted"/>
<name>A0A9P4NKB8_9PEZI</name>
<feature type="compositionally biased region" description="Basic and acidic residues" evidence="2">
    <location>
        <begin position="261"/>
        <end position="274"/>
    </location>
</feature>
<evidence type="ECO:0000313" key="3">
    <source>
        <dbReference type="EMBL" id="KAF2424840.1"/>
    </source>
</evidence>
<reference evidence="3" key="1">
    <citation type="journal article" date="2020" name="Stud. Mycol.">
        <title>101 Dothideomycetes genomes: a test case for predicting lifestyles and emergence of pathogens.</title>
        <authorList>
            <person name="Haridas S."/>
            <person name="Albert R."/>
            <person name="Binder M."/>
            <person name="Bloem J."/>
            <person name="Labutti K."/>
            <person name="Salamov A."/>
            <person name="Andreopoulos B."/>
            <person name="Baker S."/>
            <person name="Barry K."/>
            <person name="Bills G."/>
            <person name="Bluhm B."/>
            <person name="Cannon C."/>
            <person name="Castanera R."/>
            <person name="Culley D."/>
            <person name="Daum C."/>
            <person name="Ezra D."/>
            <person name="Gonzalez J."/>
            <person name="Henrissat B."/>
            <person name="Kuo A."/>
            <person name="Liang C."/>
            <person name="Lipzen A."/>
            <person name="Lutzoni F."/>
            <person name="Magnuson J."/>
            <person name="Mondo S."/>
            <person name="Nolan M."/>
            <person name="Ohm R."/>
            <person name="Pangilinan J."/>
            <person name="Park H.-J."/>
            <person name="Ramirez L."/>
            <person name="Alfaro M."/>
            <person name="Sun H."/>
            <person name="Tritt A."/>
            <person name="Yoshinaga Y."/>
            <person name="Zwiers L.-H."/>
            <person name="Turgeon B."/>
            <person name="Goodwin S."/>
            <person name="Spatafora J."/>
            <person name="Crous P."/>
            <person name="Grigoriev I."/>
        </authorList>
    </citation>
    <scope>NUCLEOTIDE SEQUENCE</scope>
    <source>
        <strain evidence="3">CBS 130266</strain>
    </source>
</reference>
<dbReference type="AlphaFoldDB" id="A0A9P4NKB8"/>
<evidence type="ECO:0000313" key="4">
    <source>
        <dbReference type="Proteomes" id="UP000800235"/>
    </source>
</evidence>
<dbReference type="EMBL" id="MU007073">
    <property type="protein sequence ID" value="KAF2424840.1"/>
    <property type="molecule type" value="Genomic_DNA"/>
</dbReference>
<evidence type="ECO:0000256" key="1">
    <source>
        <dbReference type="SAM" id="Coils"/>
    </source>
</evidence>
<dbReference type="Proteomes" id="UP000800235">
    <property type="component" value="Unassembled WGS sequence"/>
</dbReference>
<protein>
    <submittedName>
        <fullName evidence="3">Uncharacterized protein</fullName>
    </submittedName>
</protein>
<gene>
    <name evidence="3" type="ORF">EJ08DRAFT_410775</name>
</gene>